<sequence length="47" mass="5059">MYGFKSKGGVLTEITIVQADAVLPSIINKLDSIDRSVILNNKNDPGL</sequence>
<protein>
    <submittedName>
        <fullName evidence="1">Uncharacterized protein</fullName>
    </submittedName>
</protein>
<dbReference type="AlphaFoldDB" id="A0A1I2G428"/>
<evidence type="ECO:0000313" key="1">
    <source>
        <dbReference type="EMBL" id="SFF11863.1"/>
    </source>
</evidence>
<organism evidence="1 2">
    <name type="scientific">Sunxiuqinia elliptica</name>
    <dbReference type="NCBI Taxonomy" id="655355"/>
    <lineage>
        <taxon>Bacteria</taxon>
        <taxon>Pseudomonadati</taxon>
        <taxon>Bacteroidota</taxon>
        <taxon>Bacteroidia</taxon>
        <taxon>Marinilabiliales</taxon>
        <taxon>Prolixibacteraceae</taxon>
        <taxon>Sunxiuqinia</taxon>
    </lineage>
</organism>
<proteinExistence type="predicted"/>
<dbReference type="EMBL" id="FONW01000002">
    <property type="protein sequence ID" value="SFF11863.1"/>
    <property type="molecule type" value="Genomic_DNA"/>
</dbReference>
<gene>
    <name evidence="1" type="ORF">SAMN05216283_102729</name>
</gene>
<reference evidence="1 2" key="1">
    <citation type="submission" date="2016-10" db="EMBL/GenBank/DDBJ databases">
        <authorList>
            <person name="de Groot N.N."/>
        </authorList>
    </citation>
    <scope>NUCLEOTIDE SEQUENCE [LARGE SCALE GENOMIC DNA]</scope>
    <source>
        <strain evidence="1 2">CGMCC 1.9156</strain>
    </source>
</reference>
<keyword evidence="2" id="KW-1185">Reference proteome</keyword>
<evidence type="ECO:0000313" key="2">
    <source>
        <dbReference type="Proteomes" id="UP000198964"/>
    </source>
</evidence>
<dbReference type="Proteomes" id="UP000198964">
    <property type="component" value="Unassembled WGS sequence"/>
</dbReference>
<accession>A0A1I2G428</accession>
<name>A0A1I2G428_9BACT</name>